<dbReference type="RefSeq" id="WP_147253798.1">
    <property type="nucleotide sequence ID" value="NZ_VIWU01000001.1"/>
</dbReference>
<dbReference type="SUPFAM" id="SSF52540">
    <property type="entry name" value="P-loop containing nucleoside triphosphate hydrolases"/>
    <property type="match status" value="1"/>
</dbReference>
<reference evidence="5 6" key="1">
    <citation type="submission" date="2019-06" db="EMBL/GenBank/DDBJ databases">
        <title>Sequencing the genomes of 1000 actinobacteria strains.</title>
        <authorList>
            <person name="Klenk H.-P."/>
        </authorList>
    </citation>
    <scope>NUCLEOTIDE SEQUENCE [LARGE SCALE GENOMIC DNA]</scope>
    <source>
        <strain evidence="5 6">DSM 45671</strain>
    </source>
</reference>
<dbReference type="Proteomes" id="UP000321261">
    <property type="component" value="Unassembled WGS sequence"/>
</dbReference>
<accession>A0A561SHR6</accession>
<gene>
    <name evidence="5" type="ORF">FHX44_11306</name>
</gene>
<dbReference type="InterPro" id="IPR000792">
    <property type="entry name" value="Tscrpt_reg_LuxR_C"/>
</dbReference>
<dbReference type="GO" id="GO:0005737">
    <property type="term" value="C:cytoplasm"/>
    <property type="evidence" value="ECO:0007669"/>
    <property type="project" value="TreeGrafter"/>
</dbReference>
<dbReference type="Pfam" id="PF13191">
    <property type="entry name" value="AAA_16"/>
    <property type="match status" value="1"/>
</dbReference>
<evidence type="ECO:0000313" key="6">
    <source>
        <dbReference type="Proteomes" id="UP000321261"/>
    </source>
</evidence>
<keyword evidence="6" id="KW-1185">Reference proteome</keyword>
<name>A0A561SHR6_9PSEU</name>
<dbReference type="EMBL" id="VIWU01000001">
    <property type="protein sequence ID" value="TWF74426.1"/>
    <property type="molecule type" value="Genomic_DNA"/>
</dbReference>
<evidence type="ECO:0000259" key="4">
    <source>
        <dbReference type="PROSITE" id="PS50043"/>
    </source>
</evidence>
<dbReference type="AlphaFoldDB" id="A0A561SHR6"/>
<dbReference type="InterPro" id="IPR011990">
    <property type="entry name" value="TPR-like_helical_dom_sf"/>
</dbReference>
<proteinExistence type="predicted"/>
<evidence type="ECO:0000256" key="1">
    <source>
        <dbReference type="ARBA" id="ARBA00022741"/>
    </source>
</evidence>
<dbReference type="PANTHER" id="PTHR16305:SF35">
    <property type="entry name" value="TRANSCRIPTIONAL ACTIVATOR DOMAIN"/>
    <property type="match status" value="1"/>
</dbReference>
<dbReference type="PANTHER" id="PTHR16305">
    <property type="entry name" value="TESTICULAR SOLUBLE ADENYLYL CYCLASE"/>
    <property type="match status" value="1"/>
</dbReference>
<dbReference type="GO" id="GO:0004016">
    <property type="term" value="F:adenylate cyclase activity"/>
    <property type="evidence" value="ECO:0007669"/>
    <property type="project" value="TreeGrafter"/>
</dbReference>
<dbReference type="InterPro" id="IPR027417">
    <property type="entry name" value="P-loop_NTPase"/>
</dbReference>
<dbReference type="PRINTS" id="PR00038">
    <property type="entry name" value="HTHLUXR"/>
</dbReference>
<evidence type="ECO:0000256" key="3">
    <source>
        <dbReference type="SAM" id="MobiDB-lite"/>
    </source>
</evidence>
<dbReference type="OrthoDB" id="4069167at2"/>
<dbReference type="SUPFAM" id="SSF46894">
    <property type="entry name" value="C-terminal effector domain of the bipartite response regulators"/>
    <property type="match status" value="1"/>
</dbReference>
<dbReference type="PROSITE" id="PS00622">
    <property type="entry name" value="HTH_LUXR_1"/>
    <property type="match status" value="1"/>
</dbReference>
<organism evidence="5 6">
    <name type="scientific">Pseudonocardia hierapolitana</name>
    <dbReference type="NCBI Taxonomy" id="1128676"/>
    <lineage>
        <taxon>Bacteria</taxon>
        <taxon>Bacillati</taxon>
        <taxon>Actinomycetota</taxon>
        <taxon>Actinomycetes</taxon>
        <taxon>Pseudonocardiales</taxon>
        <taxon>Pseudonocardiaceae</taxon>
        <taxon>Pseudonocardia</taxon>
    </lineage>
</organism>
<dbReference type="Gene3D" id="1.25.40.10">
    <property type="entry name" value="Tetratricopeptide repeat domain"/>
    <property type="match status" value="1"/>
</dbReference>
<feature type="region of interest" description="Disordered" evidence="3">
    <location>
        <begin position="778"/>
        <end position="800"/>
    </location>
</feature>
<protein>
    <submittedName>
        <fullName evidence="5">Regulatory LuxR family protein</fullName>
    </submittedName>
</protein>
<evidence type="ECO:0000313" key="5">
    <source>
        <dbReference type="EMBL" id="TWF74426.1"/>
    </source>
</evidence>
<dbReference type="CDD" id="cd06170">
    <property type="entry name" value="LuxR_C_like"/>
    <property type="match status" value="1"/>
</dbReference>
<dbReference type="Pfam" id="PF00196">
    <property type="entry name" value="GerE"/>
    <property type="match status" value="1"/>
</dbReference>
<dbReference type="InterPro" id="IPR016032">
    <property type="entry name" value="Sig_transdc_resp-reg_C-effctor"/>
</dbReference>
<comment type="caution">
    <text evidence="5">The sequence shown here is derived from an EMBL/GenBank/DDBJ whole genome shotgun (WGS) entry which is preliminary data.</text>
</comment>
<dbReference type="Gene3D" id="1.10.10.10">
    <property type="entry name" value="Winged helix-like DNA-binding domain superfamily/Winged helix DNA-binding domain"/>
    <property type="match status" value="1"/>
</dbReference>
<dbReference type="PROSITE" id="PS50043">
    <property type="entry name" value="HTH_LUXR_2"/>
    <property type="match status" value="1"/>
</dbReference>
<dbReference type="InterPro" id="IPR036388">
    <property type="entry name" value="WH-like_DNA-bd_sf"/>
</dbReference>
<dbReference type="SMART" id="SM00421">
    <property type="entry name" value="HTH_LUXR"/>
    <property type="match status" value="1"/>
</dbReference>
<dbReference type="GO" id="GO:0005524">
    <property type="term" value="F:ATP binding"/>
    <property type="evidence" value="ECO:0007669"/>
    <property type="project" value="UniProtKB-KW"/>
</dbReference>
<evidence type="ECO:0000256" key="2">
    <source>
        <dbReference type="ARBA" id="ARBA00022840"/>
    </source>
</evidence>
<keyword evidence="2" id="KW-0067">ATP-binding</keyword>
<dbReference type="GO" id="GO:0003677">
    <property type="term" value="F:DNA binding"/>
    <property type="evidence" value="ECO:0007669"/>
    <property type="project" value="InterPro"/>
</dbReference>
<keyword evidence="1" id="KW-0547">Nucleotide-binding</keyword>
<dbReference type="SUPFAM" id="SSF48452">
    <property type="entry name" value="TPR-like"/>
    <property type="match status" value="1"/>
</dbReference>
<dbReference type="InterPro" id="IPR041664">
    <property type="entry name" value="AAA_16"/>
</dbReference>
<feature type="domain" description="HTH luxR-type" evidence="4">
    <location>
        <begin position="794"/>
        <end position="859"/>
    </location>
</feature>
<sequence>MSGGPLLERHTELVRLAAAVRAAATGRGRVALVTGEAGIGKTSLVRAFLGTLGRDVRVLRGACDDLLAPRPLAPLREAVRDSAGPLARALDTSAAADAALSAVVEELAAQVPTVLVVEDLHWADDATIDVLRYLVRRIDTLPAVLVLTVREDEIAANQQLLQLLGAVAGPESVRLELEPLSTAAVAELAGPAGRDTGALHALTAGNPFYVTEALAAPPDALPISVADAVRARIRPLGPHCAAALEQLSVVPGVVEFPLAEALLPDRMDELARAEERGILAVRENGLAFRHELARRAVEAALPRLRRRALNLAVVRVLRGIPDIDLERVVHHAVQADDAATIVEFAPRAAHAAAASGSHRQALTHLEATVRHVHRLPPAEQATVIDEYGWELHLAHRLDDAVAAGRDAVARFERLGHPVGLGTALVRLSRHEFMSGDTEEAERLIGRAVTVLESAGSDVASAAASTDRAALLTLTGQTREALPVLEAALELARRAQRPDLQSLCLNYRGLARAHHDDVDGAPDMREAIAVATTNGCHEAAARAYINFGELLQCSGRWVEMAQCVEDGLAYIREFGLWQHAQLAGVQRHLLQMHHGDWDAAEEGLRRLVEQSTRSVFDVHRLPVYGRLLARRGREDAEQVLDRAWRHASQQRAPIGMARAATGLVEWAWLNEQPDRARRAAEEVLPWMRGGAWNTMRGELLRHLARAGIDPGPFPGCPEPWAAGLRGDWEAAAAEWARIGDPYERALELTESGEAGPALEGLRVLDELGAAAAAVVRRRLRERGLRPPPQRRTDRKRSHPAGLTDREIDVLDLVAQGSTNAEIAAKLVLSVRTVDHHVSSILGKLGARTRREAVAARRALEPS</sequence>
<dbReference type="GO" id="GO:0006355">
    <property type="term" value="P:regulation of DNA-templated transcription"/>
    <property type="evidence" value="ECO:0007669"/>
    <property type="project" value="InterPro"/>
</dbReference>
<dbReference type="Gene3D" id="3.40.50.300">
    <property type="entry name" value="P-loop containing nucleotide triphosphate hydrolases"/>
    <property type="match status" value="1"/>
</dbReference>